<dbReference type="PANTHER" id="PTHR47926">
    <property type="entry name" value="PENTATRICOPEPTIDE REPEAT-CONTAINING PROTEIN"/>
    <property type="match status" value="1"/>
</dbReference>
<dbReference type="Pfam" id="PF01535">
    <property type="entry name" value="PPR"/>
    <property type="match status" value="2"/>
</dbReference>
<dbReference type="InterPro" id="IPR011990">
    <property type="entry name" value="TPR-like_helical_dom_sf"/>
</dbReference>
<sequence length="119" mass="13642">MPERSVVTWNTIISGLTNTGIMEIARLFFERTPEKNEISWNSIILGYAKVGYINNKMFDQAFSVFNLLLIDGKCRPDQTTLISVLSTCAQTGSLEQGKWVECYIPKKEKMTCRFYCEIL</sequence>
<name>A0AAN8URC2_9MAGN</name>
<dbReference type="AlphaFoldDB" id="A0AAN8URC2"/>
<dbReference type="Proteomes" id="UP001370490">
    <property type="component" value="Unassembled WGS sequence"/>
</dbReference>
<comment type="caution">
    <text evidence="2">The sequence shown here is derived from an EMBL/GenBank/DDBJ whole genome shotgun (WGS) entry which is preliminary data.</text>
</comment>
<evidence type="ECO:0000313" key="3">
    <source>
        <dbReference type="Proteomes" id="UP001370490"/>
    </source>
</evidence>
<reference evidence="2 3" key="1">
    <citation type="submission" date="2023-12" db="EMBL/GenBank/DDBJ databases">
        <title>A high-quality genome assembly for Dillenia turbinata (Dilleniales).</title>
        <authorList>
            <person name="Chanderbali A."/>
        </authorList>
    </citation>
    <scope>NUCLEOTIDE SEQUENCE [LARGE SCALE GENOMIC DNA]</scope>
    <source>
        <strain evidence="2">LSX21</strain>
        <tissue evidence="2">Leaf</tissue>
    </source>
</reference>
<accession>A0AAN8URC2</accession>
<dbReference type="InterPro" id="IPR046960">
    <property type="entry name" value="PPR_At4g14850-like_plant"/>
</dbReference>
<keyword evidence="3" id="KW-1185">Reference proteome</keyword>
<dbReference type="Gene3D" id="1.25.40.10">
    <property type="entry name" value="Tetratricopeptide repeat domain"/>
    <property type="match status" value="1"/>
</dbReference>
<dbReference type="GO" id="GO:0009451">
    <property type="term" value="P:RNA modification"/>
    <property type="evidence" value="ECO:0007669"/>
    <property type="project" value="InterPro"/>
</dbReference>
<protein>
    <submittedName>
        <fullName evidence="2">Pentatricopeptide repeat</fullName>
    </submittedName>
</protein>
<keyword evidence="1" id="KW-0677">Repeat</keyword>
<dbReference type="PANTHER" id="PTHR47926:SF531">
    <property type="entry name" value="TETRATRICOPEPTIDE REPEAT SUPERFAMILY PROTEIN"/>
    <property type="match status" value="1"/>
</dbReference>
<evidence type="ECO:0000256" key="1">
    <source>
        <dbReference type="ARBA" id="ARBA00022737"/>
    </source>
</evidence>
<gene>
    <name evidence="2" type="ORF">RJ641_021733</name>
</gene>
<dbReference type="GO" id="GO:0003723">
    <property type="term" value="F:RNA binding"/>
    <property type="evidence" value="ECO:0007669"/>
    <property type="project" value="InterPro"/>
</dbReference>
<proteinExistence type="predicted"/>
<dbReference type="InterPro" id="IPR002885">
    <property type="entry name" value="PPR_rpt"/>
</dbReference>
<evidence type="ECO:0000313" key="2">
    <source>
        <dbReference type="EMBL" id="KAK6914412.1"/>
    </source>
</evidence>
<organism evidence="2 3">
    <name type="scientific">Dillenia turbinata</name>
    <dbReference type="NCBI Taxonomy" id="194707"/>
    <lineage>
        <taxon>Eukaryota</taxon>
        <taxon>Viridiplantae</taxon>
        <taxon>Streptophyta</taxon>
        <taxon>Embryophyta</taxon>
        <taxon>Tracheophyta</taxon>
        <taxon>Spermatophyta</taxon>
        <taxon>Magnoliopsida</taxon>
        <taxon>eudicotyledons</taxon>
        <taxon>Gunneridae</taxon>
        <taxon>Pentapetalae</taxon>
        <taxon>Dilleniales</taxon>
        <taxon>Dilleniaceae</taxon>
        <taxon>Dillenia</taxon>
    </lineage>
</organism>
<dbReference type="EMBL" id="JBAMMX010000026">
    <property type="protein sequence ID" value="KAK6914412.1"/>
    <property type="molecule type" value="Genomic_DNA"/>
</dbReference>